<evidence type="ECO:0000313" key="4">
    <source>
        <dbReference type="Proteomes" id="UP000828390"/>
    </source>
</evidence>
<dbReference type="InterPro" id="IPR013087">
    <property type="entry name" value="Znf_C2H2_type"/>
</dbReference>
<dbReference type="PROSITE" id="PS00028">
    <property type="entry name" value="ZINC_FINGER_C2H2_1"/>
    <property type="match status" value="1"/>
</dbReference>
<dbReference type="GO" id="GO:0008270">
    <property type="term" value="F:zinc ion binding"/>
    <property type="evidence" value="ECO:0007669"/>
    <property type="project" value="UniProtKB-KW"/>
</dbReference>
<organism evidence="3 4">
    <name type="scientific">Dreissena polymorpha</name>
    <name type="common">Zebra mussel</name>
    <name type="synonym">Mytilus polymorpha</name>
    <dbReference type="NCBI Taxonomy" id="45954"/>
    <lineage>
        <taxon>Eukaryota</taxon>
        <taxon>Metazoa</taxon>
        <taxon>Spiralia</taxon>
        <taxon>Lophotrochozoa</taxon>
        <taxon>Mollusca</taxon>
        <taxon>Bivalvia</taxon>
        <taxon>Autobranchia</taxon>
        <taxon>Heteroconchia</taxon>
        <taxon>Euheterodonta</taxon>
        <taxon>Imparidentia</taxon>
        <taxon>Neoheterodontei</taxon>
        <taxon>Myida</taxon>
        <taxon>Dreissenoidea</taxon>
        <taxon>Dreissenidae</taxon>
        <taxon>Dreissena</taxon>
    </lineage>
</organism>
<name>A0A9D4BM38_DREPO</name>
<keyword evidence="1" id="KW-0863">Zinc-finger</keyword>
<proteinExistence type="predicted"/>
<keyword evidence="4" id="KW-1185">Reference proteome</keyword>
<dbReference type="Proteomes" id="UP000828390">
    <property type="component" value="Unassembled WGS sequence"/>
</dbReference>
<dbReference type="AlphaFoldDB" id="A0A9D4BM38"/>
<sequence>MTKYPCDICERTYKHQRSLKRHKQEYHVLKNRCWKCVEEGCSSRFISRGYISRHLIMCNNFTKQAACEKAVSATRETNATTATYYEDISSDDSTFDLIQEIEDFSSPHPHFTTKELNFDIDDYLDGVHLDVGGEVDIAMDQPSV</sequence>
<dbReference type="SMART" id="SM00355">
    <property type="entry name" value="ZnF_C2H2"/>
    <property type="match status" value="2"/>
</dbReference>
<reference evidence="3" key="2">
    <citation type="submission" date="2020-11" db="EMBL/GenBank/DDBJ databases">
        <authorList>
            <person name="McCartney M.A."/>
            <person name="Auch B."/>
            <person name="Kono T."/>
            <person name="Mallez S."/>
            <person name="Becker A."/>
            <person name="Gohl D.M."/>
            <person name="Silverstein K.A.T."/>
            <person name="Koren S."/>
            <person name="Bechman K.B."/>
            <person name="Herman A."/>
            <person name="Abrahante J.E."/>
            <person name="Garbe J."/>
        </authorList>
    </citation>
    <scope>NUCLEOTIDE SEQUENCE</scope>
    <source>
        <strain evidence="3">Duluth1</strain>
        <tissue evidence="3">Whole animal</tissue>
    </source>
</reference>
<comment type="caution">
    <text evidence="3">The sequence shown here is derived from an EMBL/GenBank/DDBJ whole genome shotgun (WGS) entry which is preliminary data.</text>
</comment>
<keyword evidence="1" id="KW-0862">Zinc</keyword>
<reference evidence="3" key="1">
    <citation type="journal article" date="2019" name="bioRxiv">
        <title>The Genome of the Zebra Mussel, Dreissena polymorpha: A Resource for Invasive Species Research.</title>
        <authorList>
            <person name="McCartney M.A."/>
            <person name="Auch B."/>
            <person name="Kono T."/>
            <person name="Mallez S."/>
            <person name="Zhang Y."/>
            <person name="Obille A."/>
            <person name="Becker A."/>
            <person name="Abrahante J.E."/>
            <person name="Garbe J."/>
            <person name="Badalamenti J.P."/>
            <person name="Herman A."/>
            <person name="Mangelson H."/>
            <person name="Liachko I."/>
            <person name="Sullivan S."/>
            <person name="Sone E.D."/>
            <person name="Koren S."/>
            <person name="Silverstein K.A.T."/>
            <person name="Beckman K.B."/>
            <person name="Gohl D.M."/>
        </authorList>
    </citation>
    <scope>NUCLEOTIDE SEQUENCE</scope>
    <source>
        <strain evidence="3">Duluth1</strain>
        <tissue evidence="3">Whole animal</tissue>
    </source>
</reference>
<dbReference type="EMBL" id="JAIWYP010000016">
    <property type="protein sequence ID" value="KAH3698123.1"/>
    <property type="molecule type" value="Genomic_DNA"/>
</dbReference>
<dbReference type="PROSITE" id="PS50157">
    <property type="entry name" value="ZINC_FINGER_C2H2_2"/>
    <property type="match status" value="1"/>
</dbReference>
<dbReference type="InterPro" id="IPR036236">
    <property type="entry name" value="Znf_C2H2_sf"/>
</dbReference>
<accession>A0A9D4BM38</accession>
<evidence type="ECO:0000313" key="3">
    <source>
        <dbReference type="EMBL" id="KAH3698123.1"/>
    </source>
</evidence>
<evidence type="ECO:0000256" key="1">
    <source>
        <dbReference type="PROSITE-ProRule" id="PRU00042"/>
    </source>
</evidence>
<keyword evidence="1" id="KW-0479">Metal-binding</keyword>
<evidence type="ECO:0000259" key="2">
    <source>
        <dbReference type="PROSITE" id="PS50157"/>
    </source>
</evidence>
<gene>
    <name evidence="3" type="ORF">DPMN_085642</name>
</gene>
<feature type="domain" description="C2H2-type" evidence="2">
    <location>
        <begin position="4"/>
        <end position="32"/>
    </location>
</feature>
<dbReference type="SUPFAM" id="SSF57667">
    <property type="entry name" value="beta-beta-alpha zinc fingers"/>
    <property type="match status" value="1"/>
</dbReference>
<protein>
    <recommendedName>
        <fullName evidence="2">C2H2-type domain-containing protein</fullName>
    </recommendedName>
</protein>
<dbReference type="Gene3D" id="3.30.160.60">
    <property type="entry name" value="Classic Zinc Finger"/>
    <property type="match status" value="1"/>
</dbReference>